<gene>
    <name evidence="1" type="ORF">V2J18_23060</name>
</gene>
<dbReference type="EMBL" id="JBANDL010000003">
    <property type="protein sequence ID" value="MEI2457542.1"/>
    <property type="molecule type" value="Genomic_DNA"/>
</dbReference>
<evidence type="ECO:0000313" key="2">
    <source>
        <dbReference type="Proteomes" id="UP001387215"/>
    </source>
</evidence>
<keyword evidence="2" id="KW-1185">Reference proteome</keyword>
<protein>
    <submittedName>
        <fullName evidence="1">Uncharacterized protein</fullName>
    </submittedName>
</protein>
<name>A0ABU8D951_9GAMM</name>
<sequence length="138" mass="15482">MKVQTEQLKHFLRGMKRADRAKLAQLTAYADWHGAARRELERRAEQLLETLPGTSCWGWSPARSRCARPSPMFLPSSPELRFLKAVHSSVLVAAASGTLDLNQLARDELIRRGLDPSGEWVGPRRAYELHHPIQGASS</sequence>
<evidence type="ECO:0000313" key="1">
    <source>
        <dbReference type="EMBL" id="MEI2457542.1"/>
    </source>
</evidence>
<reference evidence="1 2" key="1">
    <citation type="submission" date="2024-02" db="EMBL/GenBank/DDBJ databases">
        <title>Lysobacter Genome Sequencing and Mining.</title>
        <authorList>
            <person name="Bierman J."/>
            <person name="Walker M.C."/>
        </authorList>
    </citation>
    <scope>NUCLEOTIDE SEQUENCE [LARGE SCALE GENOMIC DNA]</scope>
    <source>
        <strain evidence="1 2">PB6250</strain>
    </source>
</reference>
<dbReference type="Proteomes" id="UP001387215">
    <property type="component" value="Unassembled WGS sequence"/>
</dbReference>
<accession>A0ABU8D951</accession>
<proteinExistence type="predicted"/>
<comment type="caution">
    <text evidence="1">The sequence shown here is derived from an EMBL/GenBank/DDBJ whole genome shotgun (WGS) entry which is preliminary data.</text>
</comment>
<organism evidence="1 2">
    <name type="scientific">Lysobacter firmicutimachus</name>
    <dbReference type="NCBI Taxonomy" id="1792846"/>
    <lineage>
        <taxon>Bacteria</taxon>
        <taxon>Pseudomonadati</taxon>
        <taxon>Pseudomonadota</taxon>
        <taxon>Gammaproteobacteria</taxon>
        <taxon>Lysobacterales</taxon>
        <taxon>Lysobacteraceae</taxon>
        <taxon>Lysobacter</taxon>
    </lineage>
</organism>
<dbReference type="RefSeq" id="WP_336133172.1">
    <property type="nucleotide sequence ID" value="NZ_JBANDL010000003.1"/>
</dbReference>